<evidence type="ECO:0000313" key="3">
    <source>
        <dbReference type="Proteomes" id="UP000078550"/>
    </source>
</evidence>
<reference evidence="3 4" key="2">
    <citation type="submission" date="2016-05" db="EMBL/GenBank/DDBJ databases">
        <authorList>
            <person name="Naeem Raeece"/>
        </authorList>
    </citation>
    <scope>NUCLEOTIDE SEQUENCE [LARGE SCALE GENOMIC DNA]</scope>
</reference>
<evidence type="ECO:0000313" key="1">
    <source>
        <dbReference type="EMBL" id="SBT39682.1"/>
    </source>
</evidence>
<protein>
    <submittedName>
        <fullName evidence="1">Uncharacterized protein</fullName>
    </submittedName>
</protein>
<dbReference type="AlphaFoldDB" id="A0A1A8Z7B8"/>
<dbReference type="Proteomes" id="UP000078550">
    <property type="component" value="Unassembled WGS sequence"/>
</dbReference>
<evidence type="ECO:0000313" key="4">
    <source>
        <dbReference type="Proteomes" id="UP000078555"/>
    </source>
</evidence>
<proteinExistence type="predicted"/>
<accession>A0A1A8Z7B8</accession>
<dbReference type="EMBL" id="FLRD01000112">
    <property type="protein sequence ID" value="SBT39682.1"/>
    <property type="molecule type" value="Genomic_DNA"/>
</dbReference>
<dbReference type="Proteomes" id="UP000078555">
    <property type="component" value="Unassembled WGS sequence"/>
</dbReference>
<evidence type="ECO:0000313" key="2">
    <source>
        <dbReference type="EMBL" id="SBT40225.1"/>
    </source>
</evidence>
<dbReference type="EMBL" id="FLRE01000152">
    <property type="protein sequence ID" value="SBT40225.1"/>
    <property type="molecule type" value="Genomic_DNA"/>
</dbReference>
<keyword evidence="4" id="KW-1185">Reference proteome</keyword>
<organism evidence="1 4">
    <name type="scientific">Plasmodium ovale wallikeri</name>
    <dbReference type="NCBI Taxonomy" id="864142"/>
    <lineage>
        <taxon>Eukaryota</taxon>
        <taxon>Sar</taxon>
        <taxon>Alveolata</taxon>
        <taxon>Apicomplexa</taxon>
        <taxon>Aconoidasida</taxon>
        <taxon>Haemosporida</taxon>
        <taxon>Plasmodiidae</taxon>
        <taxon>Plasmodium</taxon>
        <taxon>Plasmodium (Plasmodium)</taxon>
    </lineage>
</organism>
<sequence length="87" mass="10024">MHIPAEIRSCKGCQGEKIAWQNPTQRDEVNTSKGRDFERVEKGMEEGTNNNAKSHKRASGTCIHIRTCKHRHAHAFSFAHAWRNIFH</sequence>
<gene>
    <name evidence="1" type="ORF">POVWA1_040490</name>
    <name evidence="2" type="ORF">POVWA2_039240</name>
</gene>
<name>A0A1A8Z7B8_PLAOA</name>
<reference evidence="1" key="1">
    <citation type="submission" date="2016-05" db="EMBL/GenBank/DDBJ databases">
        <authorList>
            <person name="Lavstsen T."/>
            <person name="Jespersen J.S."/>
        </authorList>
    </citation>
    <scope>NUCLEOTIDE SEQUENCE [LARGE SCALE GENOMIC DNA]</scope>
</reference>